<evidence type="ECO:0000256" key="1">
    <source>
        <dbReference type="ARBA" id="ARBA00022679"/>
    </source>
</evidence>
<evidence type="ECO:0000313" key="4">
    <source>
        <dbReference type="Proteomes" id="UP000662873"/>
    </source>
</evidence>
<gene>
    <name evidence="3" type="ORF">NPRO_05680</name>
</gene>
<reference evidence="3" key="1">
    <citation type="journal article" name="DNA Res.">
        <title>The physiological potential of anammox bacteria as revealed by their core genome structure.</title>
        <authorList>
            <person name="Okubo T."/>
            <person name="Toyoda A."/>
            <person name="Fukuhara K."/>
            <person name="Uchiyama I."/>
            <person name="Harigaya Y."/>
            <person name="Kuroiwa M."/>
            <person name="Suzuki T."/>
            <person name="Murakami Y."/>
            <person name="Suwa Y."/>
            <person name="Takami H."/>
        </authorList>
    </citation>
    <scope>NUCLEOTIDE SEQUENCE</scope>
    <source>
        <strain evidence="3">317325-2</strain>
    </source>
</reference>
<sequence>MIVLMQFDATADQAEAVAQAIREFKLDALILPGAQTAIGIPSAIPQELRESLASALGSLPGVSKVTHVSRPYKLASLEWRKEPTVFQVRDVTLGRGHFATIGGPCSIESYEQLLDAAQIVKDAGAEILRGGAFKPRTSPYSFQGLAEEGLKIMKAVGEETGLLTITEVMSAEMVSVVGEHVDILQIGARSMQNFPLLIEAGRSGKPVFLKRAPSATIDEFLLAAEYILNQGNSRLMLCERGIVPLDRDYTRNTLDLASVQVLHDFSHLPVFVDPSHGTGVARYVSAMAIAAVCAGADGLMVEMHPNPKAALSDGSQALTPALFRELMDHIRQVRSILESWDAAGSLSP</sequence>
<evidence type="ECO:0000313" key="3">
    <source>
        <dbReference type="EMBL" id="BBO22973.1"/>
    </source>
</evidence>
<protein>
    <submittedName>
        <fullName evidence="3">3-deoxy-7-phosphoheptulonate synthase</fullName>
    </submittedName>
</protein>
<dbReference type="Pfam" id="PF00793">
    <property type="entry name" value="DAHP_synth_1"/>
    <property type="match status" value="1"/>
</dbReference>
<dbReference type="InterPro" id="IPR006268">
    <property type="entry name" value="DAHP_syn_2"/>
</dbReference>
<dbReference type="GO" id="GO:0009073">
    <property type="term" value="P:aromatic amino acid family biosynthetic process"/>
    <property type="evidence" value="ECO:0007669"/>
    <property type="project" value="InterPro"/>
</dbReference>
<name>A0A809R5X0_9BACT</name>
<dbReference type="Proteomes" id="UP000662873">
    <property type="component" value="Chromosome"/>
</dbReference>
<dbReference type="NCBIfam" id="TIGR01361">
    <property type="entry name" value="DAHP_synth_Bsub"/>
    <property type="match status" value="1"/>
</dbReference>
<dbReference type="GO" id="GO:0016740">
    <property type="term" value="F:transferase activity"/>
    <property type="evidence" value="ECO:0007669"/>
    <property type="project" value="UniProtKB-KW"/>
</dbReference>
<dbReference type="InterPro" id="IPR013785">
    <property type="entry name" value="Aldolase_TIM"/>
</dbReference>
<accession>A0A809R5X0</accession>
<organism evidence="3 4">
    <name type="scientific">Candidatus Nitrosymbiomonas proteolyticus</name>
    <dbReference type="NCBI Taxonomy" id="2608984"/>
    <lineage>
        <taxon>Bacteria</taxon>
        <taxon>Bacillati</taxon>
        <taxon>Armatimonadota</taxon>
        <taxon>Armatimonadota incertae sedis</taxon>
        <taxon>Candidatus Nitrosymbiomonas</taxon>
    </lineage>
</organism>
<dbReference type="InterPro" id="IPR052899">
    <property type="entry name" value="Class-I_DAHP_synthase"/>
</dbReference>
<keyword evidence="1" id="KW-0808">Transferase</keyword>
<dbReference type="SUPFAM" id="SSF51569">
    <property type="entry name" value="Aldolase"/>
    <property type="match status" value="1"/>
</dbReference>
<dbReference type="NCBIfam" id="NF006421">
    <property type="entry name" value="PRK08673.1"/>
    <property type="match status" value="1"/>
</dbReference>
<dbReference type="GO" id="GO:0016832">
    <property type="term" value="F:aldehyde-lyase activity"/>
    <property type="evidence" value="ECO:0007669"/>
    <property type="project" value="InterPro"/>
</dbReference>
<dbReference type="PANTHER" id="PTHR43018">
    <property type="entry name" value="PHOSPHO-2-DEHYDRO-3-DEOXYHEPTONATE ALDOLASE"/>
    <property type="match status" value="1"/>
</dbReference>
<dbReference type="Gene3D" id="3.20.20.70">
    <property type="entry name" value="Aldolase class I"/>
    <property type="match status" value="1"/>
</dbReference>
<dbReference type="PANTHER" id="PTHR43018:SF1">
    <property type="entry name" value="PROTEIN AROA(G)"/>
    <property type="match status" value="1"/>
</dbReference>
<dbReference type="NCBIfam" id="NF009239">
    <property type="entry name" value="PRK12595.1"/>
    <property type="match status" value="1"/>
</dbReference>
<feature type="domain" description="DAHP synthetase I/KDSA" evidence="2">
    <location>
        <begin position="90"/>
        <end position="335"/>
    </location>
</feature>
<dbReference type="KEGG" id="npy:NPRO_05680"/>
<evidence type="ECO:0000259" key="2">
    <source>
        <dbReference type="Pfam" id="PF00793"/>
    </source>
</evidence>
<proteinExistence type="predicted"/>
<dbReference type="Gene3D" id="3.30.70.1140">
    <property type="entry name" value="Phospho-2-dehydro-3-deoxyheptonate aldolase, domain 1"/>
    <property type="match status" value="1"/>
</dbReference>
<dbReference type="InterPro" id="IPR006218">
    <property type="entry name" value="DAHP1/KDSA"/>
</dbReference>
<dbReference type="AlphaFoldDB" id="A0A809R5X0"/>
<dbReference type="EMBL" id="AP021858">
    <property type="protein sequence ID" value="BBO22973.1"/>
    <property type="molecule type" value="Genomic_DNA"/>
</dbReference>